<name>A0A3D8M384_9ALTE</name>
<feature type="transmembrane region" description="Helical" evidence="1">
    <location>
        <begin position="337"/>
        <end position="357"/>
    </location>
</feature>
<dbReference type="RefSeq" id="WP_115594337.1">
    <property type="nucleotide sequence ID" value="NZ_QRHA01000014.1"/>
</dbReference>
<keyword evidence="2" id="KW-0645">Protease</keyword>
<dbReference type="Gene3D" id="1.25.40.10">
    <property type="entry name" value="Tetratricopeptide repeat domain"/>
    <property type="match status" value="1"/>
</dbReference>
<dbReference type="PANTHER" id="PTHR36844:SF1">
    <property type="entry name" value="PROTEASE PRSW"/>
    <property type="match status" value="1"/>
</dbReference>
<feature type="transmembrane region" description="Helical" evidence="1">
    <location>
        <begin position="464"/>
        <end position="483"/>
    </location>
</feature>
<keyword evidence="2" id="KW-0378">Hydrolase</keyword>
<dbReference type="EMBL" id="QRHA01000014">
    <property type="protein sequence ID" value="RDV24088.1"/>
    <property type="molecule type" value="Genomic_DNA"/>
</dbReference>
<reference evidence="3" key="1">
    <citation type="submission" date="2018-08" db="EMBL/GenBank/DDBJ databases">
        <authorList>
            <person name="Zhang J."/>
            <person name="Du Z.-J."/>
        </authorList>
    </citation>
    <scope>NUCLEOTIDE SEQUENCE [LARGE SCALE GENOMIC DNA]</scope>
    <source>
        <strain evidence="3">KCTC 52655</strain>
    </source>
</reference>
<comment type="caution">
    <text evidence="2">The sequence shown here is derived from an EMBL/GenBank/DDBJ whole genome shotgun (WGS) entry which is preliminary data.</text>
</comment>
<accession>A0A3D8M384</accession>
<keyword evidence="1" id="KW-0472">Membrane</keyword>
<dbReference type="PANTHER" id="PTHR36844">
    <property type="entry name" value="PROTEASE PRSW"/>
    <property type="match status" value="1"/>
</dbReference>
<keyword evidence="3" id="KW-1185">Reference proteome</keyword>
<dbReference type="InterPro" id="IPR011990">
    <property type="entry name" value="TPR-like_helical_dom_sf"/>
</dbReference>
<dbReference type="Pfam" id="PF13367">
    <property type="entry name" value="PrsW-protease"/>
    <property type="match status" value="1"/>
</dbReference>
<dbReference type="AlphaFoldDB" id="A0A3D8M384"/>
<feature type="transmembrane region" description="Helical" evidence="1">
    <location>
        <begin position="431"/>
        <end position="452"/>
    </location>
</feature>
<keyword evidence="1" id="KW-1133">Transmembrane helix</keyword>
<gene>
    <name evidence="2" type="ORF">DXV75_15475</name>
</gene>
<evidence type="ECO:0000256" key="1">
    <source>
        <dbReference type="SAM" id="Phobius"/>
    </source>
</evidence>
<feature type="transmembrane region" description="Helical" evidence="1">
    <location>
        <begin position="399"/>
        <end position="419"/>
    </location>
</feature>
<feature type="transmembrane region" description="Helical" evidence="1">
    <location>
        <begin position="265"/>
        <end position="283"/>
    </location>
</feature>
<evidence type="ECO:0000313" key="2">
    <source>
        <dbReference type="EMBL" id="RDV24088.1"/>
    </source>
</evidence>
<dbReference type="GO" id="GO:0008233">
    <property type="term" value="F:peptidase activity"/>
    <property type="evidence" value="ECO:0007669"/>
    <property type="project" value="UniProtKB-KW"/>
</dbReference>
<dbReference type="GO" id="GO:0006508">
    <property type="term" value="P:proteolysis"/>
    <property type="evidence" value="ECO:0007669"/>
    <property type="project" value="UniProtKB-KW"/>
</dbReference>
<dbReference type="SUPFAM" id="SSF48452">
    <property type="entry name" value="TPR-like"/>
    <property type="match status" value="1"/>
</dbReference>
<organism evidence="2 3">
    <name type="scientific">Alteromonas aestuariivivens</name>
    <dbReference type="NCBI Taxonomy" id="1938339"/>
    <lineage>
        <taxon>Bacteria</taxon>
        <taxon>Pseudomonadati</taxon>
        <taxon>Pseudomonadota</taxon>
        <taxon>Gammaproteobacteria</taxon>
        <taxon>Alteromonadales</taxon>
        <taxon>Alteromonadaceae</taxon>
        <taxon>Alteromonas/Salinimonas group</taxon>
        <taxon>Alteromonas</taxon>
    </lineage>
</organism>
<evidence type="ECO:0000313" key="3">
    <source>
        <dbReference type="Proteomes" id="UP000256561"/>
    </source>
</evidence>
<feature type="transmembrane region" description="Helical" evidence="1">
    <location>
        <begin position="369"/>
        <end position="387"/>
    </location>
</feature>
<dbReference type="Proteomes" id="UP000256561">
    <property type="component" value="Unassembled WGS sequence"/>
</dbReference>
<proteinExistence type="predicted"/>
<sequence length="535" mass="60648">MNRIWILLIAAPFVVAAIIVNFAFHSKSLPIIEQARNTALAGNHTRAEKLYDDLLKADPLNIELHRLKIRTHFNIPEKTGKHSYRDDKTILAQYQTMAQSSDPKKSDIGYYALGYIEIMQSRVEEALDSYLRVQNQELKYLNNSIGYVYMTKHNYEDAEVYFQTEINVNGNVSGAYSNLAKVYQHTDQSDKFATLLSNPDAKPYISDTVIRHFLYEDGDFRYTKYAFQIGDFTTTGLVGAILILLSWLVFLLWIDVYEKEKLRHVFIAVVLGCGFSMLCTPLYDFYHLTLGWARNGNYLNDLLYCIFAIGVVEETVKILPFLILLRFKHIINESMDYIVYASITALGFAFMENLLYFHESGLENILSRSLSASVLHMTLTSFVAYGLMYAKYKGSGANWVYFLGSFSAACVIHGLYDFWILSDGWVGELRILSVLILFYAIQRYAIAIANALSHSEFSVGEGKLVRSAEYLGVALTCIAAYQYTVIGYKFGAENANLNLFSMLLSSAFLAYILVNILGKIQVSSGNWTSIITAKR</sequence>
<keyword evidence="1" id="KW-0812">Transmembrane</keyword>
<feature type="transmembrane region" description="Helical" evidence="1">
    <location>
        <begin position="303"/>
        <end position="325"/>
    </location>
</feature>
<feature type="transmembrane region" description="Helical" evidence="1">
    <location>
        <begin position="232"/>
        <end position="253"/>
    </location>
</feature>
<dbReference type="OrthoDB" id="7059380at2"/>
<protein>
    <submittedName>
        <fullName evidence="2">Protease PrsW</fullName>
    </submittedName>
</protein>
<dbReference type="InterPro" id="IPR026898">
    <property type="entry name" value="PrsW"/>
</dbReference>
<feature type="transmembrane region" description="Helical" evidence="1">
    <location>
        <begin position="495"/>
        <end position="514"/>
    </location>
</feature>